<feature type="active site" description="Proton donor/acceptor" evidence="2">
    <location>
        <position position="130"/>
    </location>
</feature>
<gene>
    <name evidence="4" type="ORF">SG0102_28820</name>
</gene>
<dbReference type="InterPro" id="IPR005754">
    <property type="entry name" value="Sortase"/>
</dbReference>
<dbReference type="GO" id="GO:0016787">
    <property type="term" value="F:hydrolase activity"/>
    <property type="evidence" value="ECO:0007669"/>
    <property type="project" value="UniProtKB-KW"/>
</dbReference>
<evidence type="ECO:0000256" key="2">
    <source>
        <dbReference type="PIRSR" id="PIRSR605754-1"/>
    </source>
</evidence>
<proteinExistence type="predicted"/>
<evidence type="ECO:0000256" key="1">
    <source>
        <dbReference type="ARBA" id="ARBA00022801"/>
    </source>
</evidence>
<keyword evidence="3" id="KW-0812">Transmembrane</keyword>
<dbReference type="CDD" id="cd05826">
    <property type="entry name" value="Sortase_B"/>
    <property type="match status" value="1"/>
</dbReference>
<dbReference type="KEGG" id="ebm:SG0102_28820"/>
<evidence type="ECO:0000313" key="5">
    <source>
        <dbReference type="Proteomes" id="UP000268059"/>
    </source>
</evidence>
<reference evidence="4 5" key="1">
    <citation type="submission" date="2018-11" db="EMBL/GenBank/DDBJ databases">
        <title>Novel Erysipelotrichaceae bacterium isolated from small intestine of a swine.</title>
        <authorList>
            <person name="Kim J.S."/>
            <person name="Choe H."/>
            <person name="Lee Y.R."/>
            <person name="Kim K.M."/>
            <person name="Park D.S."/>
        </authorList>
    </citation>
    <scope>NUCLEOTIDE SEQUENCE [LARGE SCALE GENOMIC DNA]</scope>
    <source>
        <strain evidence="4 5">SG0102</strain>
    </source>
</reference>
<feature type="transmembrane region" description="Helical" evidence="3">
    <location>
        <begin position="20"/>
        <end position="43"/>
    </location>
</feature>
<dbReference type="NCBIfam" id="TIGR03064">
    <property type="entry name" value="sortase_srtB"/>
    <property type="match status" value="1"/>
</dbReference>
<dbReference type="SUPFAM" id="SSF63817">
    <property type="entry name" value="Sortase"/>
    <property type="match status" value="1"/>
</dbReference>
<dbReference type="InterPro" id="IPR023365">
    <property type="entry name" value="Sortase_dom-sf"/>
</dbReference>
<keyword evidence="3" id="KW-1133">Transmembrane helix</keyword>
<dbReference type="OrthoDB" id="9806013at2"/>
<keyword evidence="3" id="KW-0472">Membrane</keyword>
<dbReference type="Gene3D" id="2.40.260.10">
    <property type="entry name" value="Sortase"/>
    <property type="match status" value="1"/>
</dbReference>
<accession>A0A3G9JTN5</accession>
<organism evidence="4 5">
    <name type="scientific">Intestinibaculum porci</name>
    <dbReference type="NCBI Taxonomy" id="2487118"/>
    <lineage>
        <taxon>Bacteria</taxon>
        <taxon>Bacillati</taxon>
        <taxon>Bacillota</taxon>
        <taxon>Erysipelotrichia</taxon>
        <taxon>Erysipelotrichales</taxon>
        <taxon>Erysipelotrichaceae</taxon>
        <taxon>Intestinibaculum</taxon>
    </lineage>
</organism>
<dbReference type="AlphaFoldDB" id="A0A3G9JTN5"/>
<dbReference type="InParanoid" id="A0A3G9JTN5"/>
<evidence type="ECO:0000256" key="3">
    <source>
        <dbReference type="SAM" id="Phobius"/>
    </source>
</evidence>
<dbReference type="EMBL" id="AP019309">
    <property type="protein sequence ID" value="BBH27948.1"/>
    <property type="molecule type" value="Genomic_DNA"/>
</dbReference>
<sequence length="240" mass="27746">MDIKLYNGCKRVEKIFDKVVIIICVICFLICTYALIDTIHVYYHANDRSLLAFRPDWDDDSNKLGKLSKDCVAWLSVKDTKIDYPIMQGKDNSEYLNMDPYGEYSLSGSIFLDYRNNPNFTDRYSLVYGHHMEEGAMFGALDSYLKKDYFMKHRQGTIITKSNKKYKIQFYALLEDSATNMAIFSPTTTNVSSLENYIASKAKIYMKPSHPDGKLIALSTCKYPDTEDRVILFGHMEEKK</sequence>
<dbReference type="Pfam" id="PF04203">
    <property type="entry name" value="Sortase"/>
    <property type="match status" value="1"/>
</dbReference>
<keyword evidence="5" id="KW-1185">Reference proteome</keyword>
<evidence type="ECO:0008006" key="6">
    <source>
        <dbReference type="Google" id="ProtNLM"/>
    </source>
</evidence>
<keyword evidence="1" id="KW-0378">Hydrolase</keyword>
<name>A0A3G9JTN5_9FIRM</name>
<dbReference type="RefSeq" id="WP_125120619.1">
    <property type="nucleotide sequence ID" value="NZ_AP019309.1"/>
</dbReference>
<protein>
    <recommendedName>
        <fullName evidence="6">SrtB family sortase</fullName>
    </recommendedName>
</protein>
<dbReference type="InterPro" id="IPR009835">
    <property type="entry name" value="SrtB"/>
</dbReference>
<feature type="active site" description="Acyl-thioester intermediate" evidence="2">
    <location>
        <position position="221"/>
    </location>
</feature>
<evidence type="ECO:0000313" key="4">
    <source>
        <dbReference type="EMBL" id="BBH27948.1"/>
    </source>
</evidence>
<dbReference type="Proteomes" id="UP000268059">
    <property type="component" value="Chromosome"/>
</dbReference>